<dbReference type="KEGG" id="mno:Mnod_7597"/>
<proteinExistence type="predicted"/>
<name>B8IPP1_METNO</name>
<dbReference type="AlphaFoldDB" id="B8IPP1"/>
<evidence type="ECO:0000313" key="1">
    <source>
        <dbReference type="EMBL" id="ACL62333.1"/>
    </source>
</evidence>
<reference evidence="1 2" key="1">
    <citation type="submission" date="2009-01" db="EMBL/GenBank/DDBJ databases">
        <title>Complete sequence of chromosome of Methylobacterium nodulans ORS 2060.</title>
        <authorList>
            <consortium name="US DOE Joint Genome Institute"/>
            <person name="Lucas S."/>
            <person name="Copeland A."/>
            <person name="Lapidus A."/>
            <person name="Glavina del Rio T."/>
            <person name="Dalin E."/>
            <person name="Tice H."/>
            <person name="Bruce D."/>
            <person name="Goodwin L."/>
            <person name="Pitluck S."/>
            <person name="Sims D."/>
            <person name="Brettin T."/>
            <person name="Detter J.C."/>
            <person name="Han C."/>
            <person name="Larimer F."/>
            <person name="Land M."/>
            <person name="Hauser L."/>
            <person name="Kyrpides N."/>
            <person name="Ivanova N."/>
            <person name="Marx C.J."/>
            <person name="Richardson P."/>
        </authorList>
    </citation>
    <scope>NUCLEOTIDE SEQUENCE [LARGE SCALE GENOMIC DNA]</scope>
    <source>
        <strain evidence="2">LMG 21967 / CNCM I-2342 / ORS 2060</strain>
    </source>
</reference>
<accession>B8IPP1</accession>
<keyword evidence="2" id="KW-1185">Reference proteome</keyword>
<dbReference type="Proteomes" id="UP000008207">
    <property type="component" value="Chromosome"/>
</dbReference>
<dbReference type="HOGENOM" id="CLU_2082050_0_0_5"/>
<sequence length="117" mass="12112">MQHHDPVAAAVLAVLRHHARIVATSVLEAGGSLEVAFAASRIAHSPFLEAARLALGDEEGVLVSLPADQVIEPDWSALAKAADVSCDPAALRAYLNGLPVWSDSGTSHFECAATCSA</sequence>
<organism evidence="1 2">
    <name type="scientific">Methylobacterium nodulans (strain LMG 21967 / CNCM I-2342 / ORS 2060)</name>
    <dbReference type="NCBI Taxonomy" id="460265"/>
    <lineage>
        <taxon>Bacteria</taxon>
        <taxon>Pseudomonadati</taxon>
        <taxon>Pseudomonadota</taxon>
        <taxon>Alphaproteobacteria</taxon>
        <taxon>Hyphomicrobiales</taxon>
        <taxon>Methylobacteriaceae</taxon>
        <taxon>Methylobacterium</taxon>
    </lineage>
</organism>
<protein>
    <submittedName>
        <fullName evidence="1">Uncharacterized protein</fullName>
    </submittedName>
</protein>
<evidence type="ECO:0000313" key="2">
    <source>
        <dbReference type="Proteomes" id="UP000008207"/>
    </source>
</evidence>
<dbReference type="EMBL" id="CP001349">
    <property type="protein sequence ID" value="ACL62333.1"/>
    <property type="molecule type" value="Genomic_DNA"/>
</dbReference>
<gene>
    <name evidence="1" type="ordered locus">Mnod_7597</name>
</gene>